<dbReference type="HAMAP" id="MF_00900">
    <property type="entry name" value="GTPase_HflX"/>
    <property type="match status" value="1"/>
</dbReference>
<evidence type="ECO:0000256" key="1">
    <source>
        <dbReference type="ARBA" id="ARBA00022723"/>
    </source>
</evidence>
<evidence type="ECO:0000256" key="3">
    <source>
        <dbReference type="ARBA" id="ARBA00022842"/>
    </source>
</evidence>
<dbReference type="CDD" id="cd01878">
    <property type="entry name" value="HflX"/>
    <property type="match status" value="1"/>
</dbReference>
<keyword evidence="11" id="KW-1185">Reference proteome</keyword>
<keyword evidence="4 5" id="KW-0342">GTP-binding</keyword>
<protein>
    <recommendedName>
        <fullName evidence="5">GTPase HflX</fullName>
    </recommendedName>
    <alternativeName>
        <fullName evidence="5">GTP-binding protein HflX</fullName>
    </alternativeName>
</protein>
<dbReference type="PIRSF" id="PIRSF006809">
    <property type="entry name" value="GTP-binding_hflX_prd"/>
    <property type="match status" value="1"/>
</dbReference>
<proteinExistence type="inferred from homology"/>
<evidence type="ECO:0000256" key="5">
    <source>
        <dbReference type="HAMAP-Rule" id="MF_00900"/>
    </source>
</evidence>
<evidence type="ECO:0000256" key="6">
    <source>
        <dbReference type="PIRSR" id="PIRSR006809-1"/>
    </source>
</evidence>
<gene>
    <name evidence="5 10" type="primary">hflX</name>
    <name evidence="10" type="ORF">DYP60_02680</name>
</gene>
<feature type="binding site" evidence="6">
    <location>
        <begin position="247"/>
        <end position="251"/>
    </location>
    <ligand>
        <name>GTP</name>
        <dbReference type="ChEBI" id="CHEBI:37565"/>
    </ligand>
</feature>
<dbReference type="AlphaFoldDB" id="A0A372MKS6"/>
<keyword evidence="5" id="KW-0963">Cytoplasm</keyword>
<name>A0A372MKS6_9SPIR</name>
<dbReference type="InterPro" id="IPR032305">
    <property type="entry name" value="GTP-bd_M"/>
</dbReference>
<feature type="binding site" evidence="6">
    <location>
        <begin position="360"/>
        <end position="362"/>
    </location>
    <ligand>
        <name>GTP</name>
        <dbReference type="ChEBI" id="CHEBI:37565"/>
    </ligand>
</feature>
<evidence type="ECO:0000259" key="9">
    <source>
        <dbReference type="PROSITE" id="PS51705"/>
    </source>
</evidence>
<evidence type="ECO:0000256" key="4">
    <source>
        <dbReference type="ARBA" id="ARBA00023134"/>
    </source>
</evidence>
<organism evidence="10 11">
    <name type="scientific">Sphaerochaeta halotolerans</name>
    <dbReference type="NCBI Taxonomy" id="2293840"/>
    <lineage>
        <taxon>Bacteria</taxon>
        <taxon>Pseudomonadati</taxon>
        <taxon>Spirochaetota</taxon>
        <taxon>Spirochaetia</taxon>
        <taxon>Spirochaetales</taxon>
        <taxon>Sphaerochaetaceae</taxon>
        <taxon>Sphaerochaeta</taxon>
    </lineage>
</organism>
<dbReference type="Gene3D" id="3.40.50.11060">
    <property type="entry name" value="GTPase HflX, N-terminal domain"/>
    <property type="match status" value="1"/>
</dbReference>
<evidence type="ECO:0000313" key="11">
    <source>
        <dbReference type="Proteomes" id="UP000264002"/>
    </source>
</evidence>
<reference evidence="11" key="1">
    <citation type="submission" date="2018-08" db="EMBL/GenBank/DDBJ databases">
        <authorList>
            <person name="Grouzdev D.S."/>
            <person name="Krutkina M.S."/>
        </authorList>
    </citation>
    <scope>NUCLEOTIDE SEQUENCE [LARGE SCALE GENOMIC DNA]</scope>
    <source>
        <strain evidence="11">4-11</strain>
    </source>
</reference>
<comment type="cofactor">
    <cofactor evidence="7">
        <name>Mg(2+)</name>
        <dbReference type="ChEBI" id="CHEBI:18420"/>
    </cofactor>
</comment>
<feature type="binding site" evidence="6">
    <location>
        <begin position="222"/>
        <end position="229"/>
    </location>
    <ligand>
        <name>GTP</name>
        <dbReference type="ChEBI" id="CHEBI:37565"/>
    </ligand>
</feature>
<dbReference type="RefSeq" id="WP_117329326.1">
    <property type="nucleotide sequence ID" value="NZ_QUWK01000002.1"/>
</dbReference>
<feature type="coiled-coil region" evidence="8">
    <location>
        <begin position="175"/>
        <end position="209"/>
    </location>
</feature>
<comment type="subcellular location">
    <subcellularLocation>
        <location evidence="5">Cytoplasm</location>
    </subcellularLocation>
    <text evidence="5">May associate with membranes.</text>
</comment>
<feature type="binding site" evidence="6">
    <location>
        <begin position="269"/>
        <end position="272"/>
    </location>
    <ligand>
        <name>GTP</name>
        <dbReference type="ChEBI" id="CHEBI:37565"/>
    </ligand>
</feature>
<evidence type="ECO:0000313" key="10">
    <source>
        <dbReference type="EMBL" id="RFU95926.1"/>
    </source>
</evidence>
<sequence>MGSTQTEDTEKLVSGLDIQEERQRALLLILVRSEDTPQTTGNRAQELEALVDTMGPIAVHTEHIPLRKVHSATMIGSGKVEQLKALIEAKEPDLIVFDCPISPRVQRNLETMLSICVIDRDEVILQIFADRAATKEAVLQVELARLEYSLPRLTRRWTSLGRQHGGVKGTRGEGEKQLELDRRQIQEKIVSLKAQLEKVVQQRNTQRNQRMNTNIPTGAIVGYTNSGKSSLLNALTNAGVLAENKLFATLDPTTRKVNLPGGEEILLSDTVGFVSDLPHHLVQAFKSTLEEARFADFLIIVCDASHPNMLASYTTTVEVLEELGCTEKPAIVLANKMDMVTDSFAVSRLKSLYPVVIETSIKEGTGIEALLDQIAKTLGELYPTATYFLPNSRHDLVAHIHRHGQVEFIDYQGEGILVKTRIQPRFQGPLREFRKS</sequence>
<dbReference type="PANTHER" id="PTHR10229">
    <property type="entry name" value="GTP-BINDING PROTEIN HFLX"/>
    <property type="match status" value="1"/>
</dbReference>
<dbReference type="InterPro" id="IPR006073">
    <property type="entry name" value="GTP-bd"/>
</dbReference>
<comment type="function">
    <text evidence="5">GTPase that associates with the 50S ribosomal subunit and may have a role during protein synthesis or ribosome biogenesis.</text>
</comment>
<keyword evidence="3 7" id="KW-0460">Magnesium</keyword>
<dbReference type="GO" id="GO:0005737">
    <property type="term" value="C:cytoplasm"/>
    <property type="evidence" value="ECO:0007669"/>
    <property type="project" value="UniProtKB-SubCell"/>
</dbReference>
<evidence type="ECO:0000256" key="2">
    <source>
        <dbReference type="ARBA" id="ARBA00022741"/>
    </source>
</evidence>
<feature type="binding site" evidence="6">
    <location>
        <begin position="335"/>
        <end position="338"/>
    </location>
    <ligand>
        <name>GTP</name>
        <dbReference type="ChEBI" id="CHEBI:37565"/>
    </ligand>
</feature>
<dbReference type="InterPro" id="IPR016496">
    <property type="entry name" value="GTPase_HflX"/>
</dbReference>
<dbReference type="InterPro" id="IPR027417">
    <property type="entry name" value="P-loop_NTPase"/>
</dbReference>
<dbReference type="InterPro" id="IPR042108">
    <property type="entry name" value="GTPase_HflX_N_sf"/>
</dbReference>
<feature type="binding site" evidence="7">
    <location>
        <position position="229"/>
    </location>
    <ligand>
        <name>Mg(2+)</name>
        <dbReference type="ChEBI" id="CHEBI:18420"/>
    </ligand>
</feature>
<dbReference type="Gene3D" id="3.40.50.300">
    <property type="entry name" value="P-loop containing nucleotide triphosphate hydrolases"/>
    <property type="match status" value="1"/>
</dbReference>
<dbReference type="EMBL" id="QUWK01000002">
    <property type="protein sequence ID" value="RFU95926.1"/>
    <property type="molecule type" value="Genomic_DNA"/>
</dbReference>
<comment type="caution">
    <text evidence="10">The sequence shown here is derived from an EMBL/GenBank/DDBJ whole genome shotgun (WGS) entry which is preliminary data.</text>
</comment>
<dbReference type="Pfam" id="PF13167">
    <property type="entry name" value="GTP-bdg_N"/>
    <property type="match status" value="1"/>
</dbReference>
<dbReference type="OrthoDB" id="9812272at2"/>
<evidence type="ECO:0000256" key="8">
    <source>
        <dbReference type="SAM" id="Coils"/>
    </source>
</evidence>
<reference evidence="10 11" key="2">
    <citation type="submission" date="2018-09" db="EMBL/GenBank/DDBJ databases">
        <title>Genome of Sphaerochaeta halotolerans strain 4-11.</title>
        <authorList>
            <person name="Nazina T.N."/>
            <person name="Sokolova D.S."/>
        </authorList>
    </citation>
    <scope>NUCLEOTIDE SEQUENCE [LARGE SCALE GENOMIC DNA]</scope>
    <source>
        <strain evidence="10 11">4-11</strain>
    </source>
</reference>
<feature type="binding site" evidence="7">
    <location>
        <position position="249"/>
    </location>
    <ligand>
        <name>Mg(2+)</name>
        <dbReference type="ChEBI" id="CHEBI:18420"/>
    </ligand>
</feature>
<dbReference type="NCBIfam" id="TIGR03156">
    <property type="entry name" value="GTP_HflX"/>
    <property type="match status" value="1"/>
</dbReference>
<dbReference type="GO" id="GO:0046872">
    <property type="term" value="F:metal ion binding"/>
    <property type="evidence" value="ECO:0007669"/>
    <property type="project" value="UniProtKB-KW"/>
</dbReference>
<keyword evidence="2 5" id="KW-0547">Nucleotide-binding</keyword>
<dbReference type="Proteomes" id="UP000264002">
    <property type="component" value="Unassembled WGS sequence"/>
</dbReference>
<dbReference type="PANTHER" id="PTHR10229:SF0">
    <property type="entry name" value="GTP-BINDING PROTEIN 6-RELATED"/>
    <property type="match status" value="1"/>
</dbReference>
<dbReference type="PROSITE" id="PS51705">
    <property type="entry name" value="G_HFLX"/>
    <property type="match status" value="1"/>
</dbReference>
<evidence type="ECO:0000256" key="7">
    <source>
        <dbReference type="PIRSR" id="PIRSR006809-2"/>
    </source>
</evidence>
<accession>A0A372MKS6</accession>
<dbReference type="SUPFAM" id="SSF52540">
    <property type="entry name" value="P-loop containing nucleoside triphosphate hydrolases"/>
    <property type="match status" value="1"/>
</dbReference>
<comment type="similarity">
    <text evidence="5">Belongs to the TRAFAC class OBG-HflX-like GTPase superfamily. HflX GTPase family.</text>
</comment>
<dbReference type="InterPro" id="IPR025121">
    <property type="entry name" value="GTPase_HflX_N"/>
</dbReference>
<dbReference type="Gene3D" id="6.10.250.2860">
    <property type="match status" value="1"/>
</dbReference>
<dbReference type="GO" id="GO:0043022">
    <property type="term" value="F:ribosome binding"/>
    <property type="evidence" value="ECO:0007669"/>
    <property type="project" value="TreeGrafter"/>
</dbReference>
<dbReference type="Pfam" id="PF01926">
    <property type="entry name" value="MMR_HSR1"/>
    <property type="match status" value="1"/>
</dbReference>
<comment type="subunit">
    <text evidence="5">Monomer. Associates with the 50S ribosomal subunit.</text>
</comment>
<keyword evidence="1 7" id="KW-0479">Metal-binding</keyword>
<dbReference type="GO" id="GO:0005525">
    <property type="term" value="F:GTP binding"/>
    <property type="evidence" value="ECO:0007669"/>
    <property type="project" value="UniProtKB-UniRule"/>
</dbReference>
<dbReference type="InterPro" id="IPR030394">
    <property type="entry name" value="G_HFLX_dom"/>
</dbReference>
<dbReference type="GO" id="GO:0003924">
    <property type="term" value="F:GTPase activity"/>
    <property type="evidence" value="ECO:0007669"/>
    <property type="project" value="UniProtKB-UniRule"/>
</dbReference>
<keyword evidence="8" id="KW-0175">Coiled coil</keyword>
<dbReference type="Pfam" id="PF16360">
    <property type="entry name" value="GTP-bdg_M"/>
    <property type="match status" value="1"/>
</dbReference>
<feature type="domain" description="Hflx-type G" evidence="9">
    <location>
        <begin position="216"/>
        <end position="382"/>
    </location>
</feature>